<dbReference type="GO" id="GO:0016787">
    <property type="term" value="F:hydrolase activity"/>
    <property type="evidence" value="ECO:0007669"/>
    <property type="project" value="UniProtKB-KW"/>
</dbReference>
<dbReference type="PANTHER" id="PTHR10543">
    <property type="entry name" value="BETA-CAROTENE DIOXYGENASE"/>
    <property type="match status" value="1"/>
</dbReference>
<protein>
    <submittedName>
        <fullName evidence="6">Retinoid isomerohydrolase</fullName>
    </submittedName>
</protein>
<evidence type="ECO:0000256" key="1">
    <source>
        <dbReference type="ARBA" id="ARBA00006787"/>
    </source>
</evidence>
<evidence type="ECO:0000256" key="5">
    <source>
        <dbReference type="PIRSR" id="PIRSR604294-1"/>
    </source>
</evidence>
<evidence type="ECO:0000256" key="2">
    <source>
        <dbReference type="ARBA" id="ARBA00022723"/>
    </source>
</evidence>
<dbReference type="Pfam" id="PF03055">
    <property type="entry name" value="RPE65"/>
    <property type="match status" value="1"/>
</dbReference>
<dbReference type="GO" id="GO:0010436">
    <property type="term" value="F:carotenoid dioxygenase activity"/>
    <property type="evidence" value="ECO:0007669"/>
    <property type="project" value="TreeGrafter"/>
</dbReference>
<dbReference type="GO" id="GO:0016121">
    <property type="term" value="P:carotene catabolic process"/>
    <property type="evidence" value="ECO:0007669"/>
    <property type="project" value="TreeGrafter"/>
</dbReference>
<keyword evidence="7" id="KW-1185">Reference proteome</keyword>
<keyword evidence="6" id="KW-0378">Hydrolase</keyword>
<feature type="binding site" evidence="5">
    <location>
        <position position="532"/>
    </location>
    <ligand>
        <name>Fe cation</name>
        <dbReference type="ChEBI" id="CHEBI:24875"/>
        <note>catalytic</note>
    </ligand>
</feature>
<organism evidence="6 7">
    <name type="scientific">Folsomia candida</name>
    <name type="common">Springtail</name>
    <dbReference type="NCBI Taxonomy" id="158441"/>
    <lineage>
        <taxon>Eukaryota</taxon>
        <taxon>Metazoa</taxon>
        <taxon>Ecdysozoa</taxon>
        <taxon>Arthropoda</taxon>
        <taxon>Hexapoda</taxon>
        <taxon>Collembola</taxon>
        <taxon>Entomobryomorpha</taxon>
        <taxon>Isotomoidea</taxon>
        <taxon>Isotomidae</taxon>
        <taxon>Proisotominae</taxon>
        <taxon>Folsomia</taxon>
    </lineage>
</organism>
<reference evidence="6 7" key="1">
    <citation type="submission" date="2015-12" db="EMBL/GenBank/DDBJ databases">
        <title>The genome of Folsomia candida.</title>
        <authorList>
            <person name="Faddeeva A."/>
            <person name="Derks M.F."/>
            <person name="Anvar Y."/>
            <person name="Smit S."/>
            <person name="Van Straalen N."/>
            <person name="Roelofs D."/>
        </authorList>
    </citation>
    <scope>NUCLEOTIDE SEQUENCE [LARGE SCALE GENOMIC DNA]</scope>
    <source>
        <strain evidence="6 7">VU population</strain>
        <tissue evidence="6">Whole body</tissue>
    </source>
</reference>
<evidence type="ECO:0000256" key="3">
    <source>
        <dbReference type="ARBA" id="ARBA00023002"/>
    </source>
</evidence>
<dbReference type="PANTHER" id="PTHR10543:SF24">
    <property type="entry name" value="CAROTENOID ISOMEROOXYGENASE"/>
    <property type="match status" value="1"/>
</dbReference>
<keyword evidence="3" id="KW-0560">Oxidoreductase</keyword>
<dbReference type="GO" id="GO:0046872">
    <property type="term" value="F:metal ion binding"/>
    <property type="evidence" value="ECO:0007669"/>
    <property type="project" value="UniProtKB-KW"/>
</dbReference>
<comment type="cofactor">
    <cofactor evidence="5">
        <name>Fe(2+)</name>
        <dbReference type="ChEBI" id="CHEBI:29033"/>
    </cofactor>
    <text evidence="5">Binds 1 Fe(2+) ion per subunit.</text>
</comment>
<dbReference type="AlphaFoldDB" id="A0A226DLJ5"/>
<evidence type="ECO:0000256" key="4">
    <source>
        <dbReference type="ARBA" id="ARBA00023004"/>
    </source>
</evidence>
<sequence length="538" mass="60148">MPGIDSKNVPRYLQNTEQVVDPEVAKFSGTIPHWLKGSLYASSPGVFDLENGSVNNWFDGYAIISKFEFDGRKVSFKSKYLQSNAHAKAVEAKRPVMQEFGTPPWSNSRKLFAKLIPFGPYDCTDNVVGTIFKLGSNLYTAGDTCYYHEIDPTTLSTLRTHHTMKTFGMNSISSQPLEDAAGNVYLVGGAIQPTFRYSVLKMPASAGKDKPLEKRFSTIASFPSRWMFGACPCRNFGMTENYIIMIEMPLVLNLMKLAATYVKGYCSTDWLDWRPEDGVRFYLIHKGSGNVVKTEVFSKLPFFTPSVINAFEEGNEIVLDVISMPNLDCNNATSLHNLRNRSDSQIPPENRPLDAGSIHRYIIPLLTRPLTQYPEGESLLKSSPFSSYKTVQATRTGERLIITPEILSDPGLGMDLQVINPNYRGKRYTFVYTTAGYMSTTFSPFANGIAKLNLETKVVTQWKVRPGCVPSEPVFVPAPETNESTEDDGILLTIVKMERAYEEDDFLVVVDAKSMTELGRAHLNSQVAGWYHATFFQG</sequence>
<name>A0A226DLJ5_FOLCA</name>
<evidence type="ECO:0000313" key="7">
    <source>
        <dbReference type="Proteomes" id="UP000198287"/>
    </source>
</evidence>
<comment type="caution">
    <text evidence="6">The sequence shown here is derived from an EMBL/GenBank/DDBJ whole genome shotgun (WGS) entry which is preliminary data.</text>
</comment>
<accession>A0A226DLJ5</accession>
<keyword evidence="4 5" id="KW-0408">Iron</keyword>
<gene>
    <name evidence="6" type="ORF">Fcan01_18593</name>
</gene>
<dbReference type="OrthoDB" id="1069523at2759"/>
<evidence type="ECO:0000313" key="6">
    <source>
        <dbReference type="EMBL" id="OXA46415.1"/>
    </source>
</evidence>
<dbReference type="OMA" id="DWLDWRP"/>
<comment type="similarity">
    <text evidence="1">Belongs to the carotenoid oxygenase family.</text>
</comment>
<dbReference type="InterPro" id="IPR004294">
    <property type="entry name" value="Carotenoid_Oase"/>
</dbReference>
<proteinExistence type="inferred from homology"/>
<dbReference type="Proteomes" id="UP000198287">
    <property type="component" value="Unassembled WGS sequence"/>
</dbReference>
<keyword evidence="2 5" id="KW-0479">Metal-binding</keyword>
<dbReference type="EMBL" id="LNIX01000015">
    <property type="protein sequence ID" value="OXA46415.1"/>
    <property type="molecule type" value="Genomic_DNA"/>
</dbReference>